<reference evidence="1 2" key="1">
    <citation type="journal article" date="2019" name="Nat. Ecol. Evol.">
        <title>Megaphylogeny resolves global patterns of mushroom evolution.</title>
        <authorList>
            <person name="Varga T."/>
            <person name="Krizsan K."/>
            <person name="Foldi C."/>
            <person name="Dima B."/>
            <person name="Sanchez-Garcia M."/>
            <person name="Sanchez-Ramirez S."/>
            <person name="Szollosi G.J."/>
            <person name="Szarkandi J.G."/>
            <person name="Papp V."/>
            <person name="Albert L."/>
            <person name="Andreopoulos W."/>
            <person name="Angelini C."/>
            <person name="Antonin V."/>
            <person name="Barry K.W."/>
            <person name="Bougher N.L."/>
            <person name="Buchanan P."/>
            <person name="Buyck B."/>
            <person name="Bense V."/>
            <person name="Catcheside P."/>
            <person name="Chovatia M."/>
            <person name="Cooper J."/>
            <person name="Damon W."/>
            <person name="Desjardin D."/>
            <person name="Finy P."/>
            <person name="Geml J."/>
            <person name="Haridas S."/>
            <person name="Hughes K."/>
            <person name="Justo A."/>
            <person name="Karasinski D."/>
            <person name="Kautmanova I."/>
            <person name="Kiss B."/>
            <person name="Kocsube S."/>
            <person name="Kotiranta H."/>
            <person name="LaButti K.M."/>
            <person name="Lechner B.E."/>
            <person name="Liimatainen K."/>
            <person name="Lipzen A."/>
            <person name="Lukacs Z."/>
            <person name="Mihaltcheva S."/>
            <person name="Morgado L.N."/>
            <person name="Niskanen T."/>
            <person name="Noordeloos M.E."/>
            <person name="Ohm R.A."/>
            <person name="Ortiz-Santana B."/>
            <person name="Ovrebo C."/>
            <person name="Racz N."/>
            <person name="Riley R."/>
            <person name="Savchenko A."/>
            <person name="Shiryaev A."/>
            <person name="Soop K."/>
            <person name="Spirin V."/>
            <person name="Szebenyi C."/>
            <person name="Tomsovsky M."/>
            <person name="Tulloss R.E."/>
            <person name="Uehling J."/>
            <person name="Grigoriev I.V."/>
            <person name="Vagvolgyi C."/>
            <person name="Papp T."/>
            <person name="Martin F.M."/>
            <person name="Miettinen O."/>
            <person name="Hibbett D.S."/>
            <person name="Nagy L.G."/>
        </authorList>
    </citation>
    <scope>NUCLEOTIDE SEQUENCE [LARGE SCALE GENOMIC DNA]</scope>
    <source>
        <strain evidence="1 2">FP101781</strain>
    </source>
</reference>
<proteinExistence type="predicted"/>
<dbReference type="AlphaFoldDB" id="A0A4Y7TEC1"/>
<sequence>MDIVTDPCLLPQDLVDAKLKDPEFVKEMKASLCPGLFETVYAQDAQRIMTECLRHCGSDKRILAGVLQSKFVADHSPLYWTLAGVKSVASSRLLPPLLSKFLGICKSLSRDVQEEILDVLYKIDNDALYQQLRTYLPAIYRPPTAHSNFQYSAPSVAGSSDKEYSYGQYRDYAKITFNIPQLFDRLLIDQEVTLPSCLANESVWVMKASQIANPSGGLEWQLEITEVHRRKERKKQPREQYPPQYHCSKEATVEIRGVVGQGGVARMSGSCAAAKQSECKTVQIRVTDANLSSFHGNDYLGPGRSLSGVATIKERGVESQDLGCFIS</sequence>
<gene>
    <name evidence="1" type="ORF">FA13DRAFT_1732058</name>
</gene>
<organism evidence="1 2">
    <name type="scientific">Coprinellus micaceus</name>
    <name type="common">Glistening ink-cap mushroom</name>
    <name type="synonym">Coprinus micaceus</name>
    <dbReference type="NCBI Taxonomy" id="71717"/>
    <lineage>
        <taxon>Eukaryota</taxon>
        <taxon>Fungi</taxon>
        <taxon>Dikarya</taxon>
        <taxon>Basidiomycota</taxon>
        <taxon>Agaricomycotina</taxon>
        <taxon>Agaricomycetes</taxon>
        <taxon>Agaricomycetidae</taxon>
        <taxon>Agaricales</taxon>
        <taxon>Agaricineae</taxon>
        <taxon>Psathyrellaceae</taxon>
        <taxon>Coprinellus</taxon>
    </lineage>
</organism>
<evidence type="ECO:0000313" key="2">
    <source>
        <dbReference type="Proteomes" id="UP000298030"/>
    </source>
</evidence>
<comment type="caution">
    <text evidence="1">The sequence shown here is derived from an EMBL/GenBank/DDBJ whole genome shotgun (WGS) entry which is preliminary data.</text>
</comment>
<keyword evidence="2" id="KW-1185">Reference proteome</keyword>
<evidence type="ECO:0000313" key="1">
    <source>
        <dbReference type="EMBL" id="TEB32288.1"/>
    </source>
</evidence>
<dbReference type="EMBL" id="QPFP01000016">
    <property type="protein sequence ID" value="TEB32288.1"/>
    <property type="molecule type" value="Genomic_DNA"/>
</dbReference>
<accession>A0A4Y7TEC1</accession>
<name>A0A4Y7TEC1_COPMI</name>
<dbReference type="Proteomes" id="UP000298030">
    <property type="component" value="Unassembled WGS sequence"/>
</dbReference>
<protein>
    <submittedName>
        <fullName evidence="1">Uncharacterized protein</fullName>
    </submittedName>
</protein>
<dbReference type="OrthoDB" id="3064340at2759"/>